<evidence type="ECO:0000313" key="1">
    <source>
        <dbReference type="EMBL" id="KAH1183766.1"/>
    </source>
</evidence>
<dbReference type="Proteomes" id="UP000827986">
    <property type="component" value="Unassembled WGS sequence"/>
</dbReference>
<name>A0A9D4B7M2_9SAUR</name>
<evidence type="ECO:0000313" key="2">
    <source>
        <dbReference type="Proteomes" id="UP000827986"/>
    </source>
</evidence>
<keyword evidence="2" id="KW-1185">Reference proteome</keyword>
<gene>
    <name evidence="1" type="ORF">KIL84_014382</name>
</gene>
<dbReference type="EMBL" id="JAHDVG010000465">
    <property type="protein sequence ID" value="KAH1183766.1"/>
    <property type="molecule type" value="Genomic_DNA"/>
</dbReference>
<protein>
    <submittedName>
        <fullName evidence="1">Uncharacterized protein</fullName>
    </submittedName>
</protein>
<proteinExistence type="predicted"/>
<sequence>MCHINRLARSENLPYLRNQPPTCSELSCQSSFRCYAILERNGIPVSLEVKHNMNTHYNTRHQPQQNYWQIEKGNIKLDVRFLKRLILVHKVFCLCLCEGTGNLKADRKSGALFFTTLRLLHTILAG</sequence>
<organism evidence="1 2">
    <name type="scientific">Mauremys mutica</name>
    <name type="common">yellowpond turtle</name>
    <dbReference type="NCBI Taxonomy" id="74926"/>
    <lineage>
        <taxon>Eukaryota</taxon>
        <taxon>Metazoa</taxon>
        <taxon>Chordata</taxon>
        <taxon>Craniata</taxon>
        <taxon>Vertebrata</taxon>
        <taxon>Euteleostomi</taxon>
        <taxon>Archelosauria</taxon>
        <taxon>Testudinata</taxon>
        <taxon>Testudines</taxon>
        <taxon>Cryptodira</taxon>
        <taxon>Durocryptodira</taxon>
        <taxon>Testudinoidea</taxon>
        <taxon>Geoemydidae</taxon>
        <taxon>Geoemydinae</taxon>
        <taxon>Mauremys</taxon>
    </lineage>
</organism>
<dbReference type="AlphaFoldDB" id="A0A9D4B7M2"/>
<accession>A0A9D4B7M2</accession>
<reference evidence="1" key="1">
    <citation type="submission" date="2021-09" db="EMBL/GenBank/DDBJ databases">
        <title>The genome of Mauremys mutica provides insights into the evolution of semi-aquatic lifestyle.</title>
        <authorList>
            <person name="Gong S."/>
            <person name="Gao Y."/>
        </authorList>
    </citation>
    <scope>NUCLEOTIDE SEQUENCE</scope>
    <source>
        <strain evidence="1">MM-2020</strain>
        <tissue evidence="1">Muscle</tissue>
    </source>
</reference>
<comment type="caution">
    <text evidence="1">The sequence shown here is derived from an EMBL/GenBank/DDBJ whole genome shotgun (WGS) entry which is preliminary data.</text>
</comment>